<evidence type="ECO:0008006" key="3">
    <source>
        <dbReference type="Google" id="ProtNLM"/>
    </source>
</evidence>
<organism evidence="1 2">
    <name type="scientific">Nakamurella aerolata</name>
    <dbReference type="NCBI Taxonomy" id="1656892"/>
    <lineage>
        <taxon>Bacteria</taxon>
        <taxon>Bacillati</taxon>
        <taxon>Actinomycetota</taxon>
        <taxon>Actinomycetes</taxon>
        <taxon>Nakamurellales</taxon>
        <taxon>Nakamurellaceae</taxon>
        <taxon>Nakamurella</taxon>
    </lineage>
</organism>
<dbReference type="RefSeq" id="WP_171198134.1">
    <property type="nucleotide sequence ID" value="NZ_JABEND010000001.1"/>
</dbReference>
<reference evidence="1 2" key="1">
    <citation type="submission" date="2020-05" db="EMBL/GenBank/DDBJ databases">
        <title>Nakamurella sp. DB0629 isolated from air conditioner.</title>
        <authorList>
            <person name="Kim D.H."/>
            <person name="Kim D.-U."/>
        </authorList>
    </citation>
    <scope>NUCLEOTIDE SEQUENCE [LARGE SCALE GENOMIC DNA]</scope>
    <source>
        <strain evidence="1 2">DB0629</strain>
    </source>
</reference>
<evidence type="ECO:0000313" key="2">
    <source>
        <dbReference type="Proteomes" id="UP000562984"/>
    </source>
</evidence>
<protein>
    <recommendedName>
        <fullName evidence="3">Exo-alpha-sialidase</fullName>
    </recommendedName>
</protein>
<dbReference type="CDD" id="cd15482">
    <property type="entry name" value="Sialidase_non-viral"/>
    <property type="match status" value="1"/>
</dbReference>
<keyword evidence="2" id="KW-1185">Reference proteome</keyword>
<dbReference type="EMBL" id="JABEND010000001">
    <property type="protein sequence ID" value="NNG34512.1"/>
    <property type="molecule type" value="Genomic_DNA"/>
</dbReference>
<evidence type="ECO:0000313" key="1">
    <source>
        <dbReference type="EMBL" id="NNG34512.1"/>
    </source>
</evidence>
<sequence length="218" mass="22307">MGGIIQVGRGVDAVTYPAASRVNLFALSNGRSTTREALDETACPSGQRPAAGVTILSVAIGGPDGTLALACSGEPDDKGLAVSSVRIRPPGGEFGTARRLPVPPLDPRTGRYLGNGALVITSAEQIGMMQPVAGAATTCAWTRSEDGGATWSPPRQFPDAFCATAPDSGADRAFSNVPGLFVGLTQSGPRGKISAAPAQLRWTTDNGATWFQRSLGPA</sequence>
<dbReference type="Gene3D" id="2.120.10.10">
    <property type="match status" value="1"/>
</dbReference>
<comment type="caution">
    <text evidence="1">The sequence shown here is derived from an EMBL/GenBank/DDBJ whole genome shotgun (WGS) entry which is preliminary data.</text>
</comment>
<dbReference type="AlphaFoldDB" id="A0A849ACA8"/>
<proteinExistence type="predicted"/>
<dbReference type="SUPFAM" id="SSF110296">
    <property type="entry name" value="Oligoxyloglucan reducing end-specific cellobiohydrolase"/>
    <property type="match status" value="1"/>
</dbReference>
<dbReference type="Proteomes" id="UP000562984">
    <property type="component" value="Unassembled WGS sequence"/>
</dbReference>
<name>A0A849ACA8_9ACTN</name>
<accession>A0A849ACA8</accession>
<gene>
    <name evidence="1" type="ORF">HKD39_02010</name>
</gene>